<dbReference type="KEGG" id="ngr:NAEGRDRAFT_81466"/>
<feature type="compositionally biased region" description="Polar residues" evidence="1">
    <location>
        <begin position="270"/>
        <end position="288"/>
    </location>
</feature>
<protein>
    <submittedName>
        <fullName evidence="2">Predicted protein</fullName>
    </submittedName>
</protein>
<dbReference type="InParanoid" id="D2VWC2"/>
<evidence type="ECO:0000313" key="3">
    <source>
        <dbReference type="Proteomes" id="UP000006671"/>
    </source>
</evidence>
<dbReference type="VEuPathDB" id="AmoebaDB:NAEGRDRAFT_81466"/>
<feature type="compositionally biased region" description="Low complexity" evidence="1">
    <location>
        <begin position="350"/>
        <end position="378"/>
    </location>
</feature>
<gene>
    <name evidence="2" type="ORF">NAEGRDRAFT_81466</name>
</gene>
<evidence type="ECO:0000256" key="1">
    <source>
        <dbReference type="SAM" id="MobiDB-lite"/>
    </source>
</evidence>
<name>D2VWC2_NAEGR</name>
<feature type="compositionally biased region" description="Polar residues" evidence="1">
    <location>
        <begin position="328"/>
        <end position="337"/>
    </location>
</feature>
<feature type="compositionally biased region" description="Polar residues" evidence="1">
    <location>
        <begin position="379"/>
        <end position="394"/>
    </location>
</feature>
<accession>D2VWC2</accession>
<feature type="region of interest" description="Disordered" evidence="1">
    <location>
        <begin position="215"/>
        <end position="404"/>
    </location>
</feature>
<keyword evidence="3" id="KW-1185">Reference proteome</keyword>
<feature type="compositionally biased region" description="Low complexity" evidence="1">
    <location>
        <begin position="250"/>
        <end position="269"/>
    </location>
</feature>
<sequence>MEQDFEYNSSSEAISILNEDDQEGECSPLTDHITEHLLALSSADISDDEEHEEEMSRNMDESCYSLYSNSPNKRIEDILNTGIKSPYNNRPRSEFSSENISEYNDDELDETMLTPQVRRSQPPQPISYEADDTSSIESLSSLSSYNSEDYSCSRMLNNPILNHPYHSQYPQVSAPSLSLQLGINQFVTNQLQKKNIVQYLQDSEQEKETIKSNVENLKKELERKDADESNTTPTKSRVITPAQTSVKRPTSASKSTNSYNNYNSTLVNTQTNSSYSSQHQSLRNSGSFGSAVIKPISPKHMTNHSASNTRMKDYPVDETEITVTTIIPKNSQSSTRPGSAGRSGIPTMISSSNQKRPPSRPNNSNNSNRKSTPTSTRTQLSSTIGSTRPQTVLKNLTPARGLFM</sequence>
<dbReference type="Proteomes" id="UP000006671">
    <property type="component" value="Unassembled WGS sequence"/>
</dbReference>
<evidence type="ECO:0000313" key="2">
    <source>
        <dbReference type="EMBL" id="EFC38808.1"/>
    </source>
</evidence>
<dbReference type="AlphaFoldDB" id="D2VWC2"/>
<dbReference type="EMBL" id="GG738904">
    <property type="protein sequence ID" value="EFC38808.1"/>
    <property type="molecule type" value="Genomic_DNA"/>
</dbReference>
<feature type="compositionally biased region" description="Polar residues" evidence="1">
    <location>
        <begin position="229"/>
        <end position="248"/>
    </location>
</feature>
<dbReference type="GeneID" id="8858651"/>
<dbReference type="RefSeq" id="XP_002671552.1">
    <property type="nucleotide sequence ID" value="XM_002671506.1"/>
</dbReference>
<organism evidence="3">
    <name type="scientific">Naegleria gruberi</name>
    <name type="common">Amoeba</name>
    <dbReference type="NCBI Taxonomy" id="5762"/>
    <lineage>
        <taxon>Eukaryota</taxon>
        <taxon>Discoba</taxon>
        <taxon>Heterolobosea</taxon>
        <taxon>Tetramitia</taxon>
        <taxon>Eutetramitia</taxon>
        <taxon>Vahlkampfiidae</taxon>
        <taxon>Naegleria</taxon>
    </lineage>
</organism>
<proteinExistence type="predicted"/>
<reference evidence="2 3" key="1">
    <citation type="journal article" date="2010" name="Cell">
        <title>The genome of Naegleria gruberi illuminates early eukaryotic versatility.</title>
        <authorList>
            <person name="Fritz-Laylin L.K."/>
            <person name="Prochnik S.E."/>
            <person name="Ginger M.L."/>
            <person name="Dacks J.B."/>
            <person name="Carpenter M.L."/>
            <person name="Field M.C."/>
            <person name="Kuo A."/>
            <person name="Paredez A."/>
            <person name="Chapman J."/>
            <person name="Pham J."/>
            <person name="Shu S."/>
            <person name="Neupane R."/>
            <person name="Cipriano M."/>
            <person name="Mancuso J."/>
            <person name="Tu H."/>
            <person name="Salamov A."/>
            <person name="Lindquist E."/>
            <person name="Shapiro H."/>
            <person name="Lucas S."/>
            <person name="Grigoriev I.V."/>
            <person name="Cande W.Z."/>
            <person name="Fulton C."/>
            <person name="Rokhsar D.S."/>
            <person name="Dawson S.C."/>
        </authorList>
    </citation>
    <scope>NUCLEOTIDE SEQUENCE [LARGE SCALE GENOMIC DNA]</scope>
    <source>
        <strain evidence="2 3">NEG-M</strain>
    </source>
</reference>
<feature type="compositionally biased region" description="Basic and acidic residues" evidence="1">
    <location>
        <begin position="215"/>
        <end position="227"/>
    </location>
</feature>